<evidence type="ECO:0000313" key="2">
    <source>
        <dbReference type="Proteomes" id="UP001732700"/>
    </source>
</evidence>
<proteinExistence type="predicted"/>
<dbReference type="Proteomes" id="UP001732700">
    <property type="component" value="Chromosome 6C"/>
</dbReference>
<evidence type="ECO:0000313" key="1">
    <source>
        <dbReference type="EnsemblPlants" id="AVESA.00010b.r2.6CG1148670.1.CDS"/>
    </source>
</evidence>
<reference evidence="1" key="2">
    <citation type="submission" date="2025-09" db="UniProtKB">
        <authorList>
            <consortium name="EnsemblPlants"/>
        </authorList>
    </citation>
    <scope>IDENTIFICATION</scope>
</reference>
<dbReference type="EnsemblPlants" id="AVESA.00010b.r2.6CG1148670.1">
    <property type="protein sequence ID" value="AVESA.00010b.r2.6CG1148670.1.CDS"/>
    <property type="gene ID" value="AVESA.00010b.r2.6CG1148670"/>
</dbReference>
<name>A0ACD5ZEA7_AVESA</name>
<accession>A0ACD5ZEA7</accession>
<organism evidence="1 2">
    <name type="scientific">Avena sativa</name>
    <name type="common">Oat</name>
    <dbReference type="NCBI Taxonomy" id="4498"/>
    <lineage>
        <taxon>Eukaryota</taxon>
        <taxon>Viridiplantae</taxon>
        <taxon>Streptophyta</taxon>
        <taxon>Embryophyta</taxon>
        <taxon>Tracheophyta</taxon>
        <taxon>Spermatophyta</taxon>
        <taxon>Magnoliopsida</taxon>
        <taxon>Liliopsida</taxon>
        <taxon>Poales</taxon>
        <taxon>Poaceae</taxon>
        <taxon>BOP clade</taxon>
        <taxon>Pooideae</taxon>
        <taxon>Poodae</taxon>
        <taxon>Poeae</taxon>
        <taxon>Poeae Chloroplast Group 1 (Aveneae type)</taxon>
        <taxon>Aveninae</taxon>
        <taxon>Avena</taxon>
    </lineage>
</organism>
<keyword evidence="2" id="KW-1185">Reference proteome</keyword>
<reference evidence="1" key="1">
    <citation type="submission" date="2021-05" db="EMBL/GenBank/DDBJ databases">
        <authorList>
            <person name="Scholz U."/>
            <person name="Mascher M."/>
            <person name="Fiebig A."/>
        </authorList>
    </citation>
    <scope>NUCLEOTIDE SEQUENCE [LARGE SCALE GENOMIC DNA]</scope>
</reference>
<sequence>MAVDFGLAVDMEGFNVCMEEARQKARNARFNAREKSIVLDANATSQLLNQGLASTDDSPKFQHEEHSSVVLAIYTGSEFIASASGDEDFGLVLRSTSFYAEQGGQIYDTGSIEGSSGSFTVNNVQVFAGYVLHIGSFMEGYKSKALSVGDEVKCKVDYTRRSLIAPNHTCTHMLNFALRIYPDPVIVVSIGCKVEDLVADPECKVSISIELCGGTHISNSRYAVAFYIISEEGIAKGVRRITAVTGECASQAMKLALSIDTDIIDASKLDGVALEKKIGSLKSTLLDAAAIPATRKADLRKKVSELEDHIRKAKKKTSKRLSRLRWMLQKPLVLQDNPSVSLMSTWV</sequence>
<protein>
    <submittedName>
        <fullName evidence="1">Uncharacterized protein</fullName>
    </submittedName>
</protein>